<accession>A0A7D3UQU0</accession>
<keyword evidence="2" id="KW-1185">Reference proteome</keyword>
<sequence>MNQQNECQNTFFYCRKLKESNEWQCKNNKDIPYEFRKSNHKLVDKKIIYTECNNGTNFEELIKNQLGSNTIFFDQNYRCSGKDCLWKRF</sequence>
<gene>
    <name evidence="1" type="ORF">Fadolivirus_1_1250</name>
</gene>
<dbReference type="Proteomes" id="UP001162001">
    <property type="component" value="Segment"/>
</dbReference>
<proteinExistence type="predicted"/>
<dbReference type="EMBL" id="MT418680">
    <property type="protein sequence ID" value="QKF94708.1"/>
    <property type="molecule type" value="Genomic_DNA"/>
</dbReference>
<organism evidence="1 2">
    <name type="scientific">Fadolivirus FV1/VV64</name>
    <dbReference type="NCBI Taxonomy" id="3070911"/>
    <lineage>
        <taxon>Viruses</taxon>
        <taxon>Varidnaviria</taxon>
        <taxon>Bamfordvirae</taxon>
        <taxon>Nucleocytoviricota</taxon>
        <taxon>Megaviricetes</taxon>
        <taxon>Imitervirales</taxon>
        <taxon>Mimiviridae</taxon>
        <taxon>Klosneuvirinae</taxon>
        <taxon>Fadolivirus</taxon>
        <taxon>Fadolivirus algeromassiliense</taxon>
    </lineage>
</organism>
<evidence type="ECO:0000313" key="2">
    <source>
        <dbReference type="Proteomes" id="UP001162001"/>
    </source>
</evidence>
<name>A0A7D3UQU0_9VIRU</name>
<protein>
    <submittedName>
        <fullName evidence="1">Uncharacterized protein</fullName>
    </submittedName>
</protein>
<reference evidence="1 2" key="1">
    <citation type="submission" date="2020-04" db="EMBL/GenBank/DDBJ databases">
        <title>Advantages and limits of metagenomic assembly and binning of a giant virus.</title>
        <authorList>
            <person name="Schulz F."/>
            <person name="Andreani J."/>
            <person name="Francis R."/>
            <person name="Boudjemaa H."/>
            <person name="Bou Khalil J.Y."/>
            <person name="Lee J."/>
            <person name="La Scola B."/>
            <person name="Woyke T."/>
        </authorList>
    </citation>
    <scope>NUCLEOTIDE SEQUENCE [LARGE SCALE GENOMIC DNA]</scope>
    <source>
        <strain evidence="1 2">FV1/VV64</strain>
    </source>
</reference>
<evidence type="ECO:0000313" key="1">
    <source>
        <dbReference type="EMBL" id="QKF94708.1"/>
    </source>
</evidence>